<comment type="caution">
    <text evidence="2">The sequence shown here is derived from an EMBL/GenBank/DDBJ whole genome shotgun (WGS) entry which is preliminary data.</text>
</comment>
<sequence>MLPCRITARNCTGFSDNRVNLFGAVHSALFVYYNIVNWFYYVKLTVPFLFSSIVQWLLYCSVTRWGLVVLEQSVWIHIAVVKAYESNIFATRNVVLCFVHFLC</sequence>
<evidence type="ECO:0000256" key="1">
    <source>
        <dbReference type="SAM" id="Phobius"/>
    </source>
</evidence>
<dbReference type="Proteomes" id="UP000770717">
    <property type="component" value="Unassembled WGS sequence"/>
</dbReference>
<protein>
    <submittedName>
        <fullName evidence="2">Uncharacterized protein</fullName>
    </submittedName>
</protein>
<reference evidence="2" key="1">
    <citation type="thesis" date="2020" institute="ProQuest LLC" country="789 East Eisenhower Parkway, Ann Arbor, MI, USA">
        <title>Comparative Genomics and Chromosome Evolution.</title>
        <authorList>
            <person name="Mudd A.B."/>
        </authorList>
    </citation>
    <scope>NUCLEOTIDE SEQUENCE</scope>
    <source>
        <strain evidence="2">HN-11 Male</strain>
        <tissue evidence="2">Kidney and liver</tissue>
    </source>
</reference>
<dbReference type="AlphaFoldDB" id="A0A8J6EXX2"/>
<proteinExistence type="predicted"/>
<keyword evidence="1" id="KW-0812">Transmembrane</keyword>
<evidence type="ECO:0000313" key="2">
    <source>
        <dbReference type="EMBL" id="KAG9477055.1"/>
    </source>
</evidence>
<evidence type="ECO:0000313" key="3">
    <source>
        <dbReference type="Proteomes" id="UP000770717"/>
    </source>
</evidence>
<gene>
    <name evidence="2" type="ORF">GDO78_002445</name>
</gene>
<feature type="transmembrane region" description="Helical" evidence="1">
    <location>
        <begin position="48"/>
        <end position="67"/>
    </location>
</feature>
<keyword evidence="3" id="KW-1185">Reference proteome</keyword>
<keyword evidence="1" id="KW-1133">Transmembrane helix</keyword>
<name>A0A8J6EXX2_ELECQ</name>
<organism evidence="2 3">
    <name type="scientific">Eleutherodactylus coqui</name>
    <name type="common">Puerto Rican coqui</name>
    <dbReference type="NCBI Taxonomy" id="57060"/>
    <lineage>
        <taxon>Eukaryota</taxon>
        <taxon>Metazoa</taxon>
        <taxon>Chordata</taxon>
        <taxon>Craniata</taxon>
        <taxon>Vertebrata</taxon>
        <taxon>Euteleostomi</taxon>
        <taxon>Amphibia</taxon>
        <taxon>Batrachia</taxon>
        <taxon>Anura</taxon>
        <taxon>Neobatrachia</taxon>
        <taxon>Hyloidea</taxon>
        <taxon>Eleutherodactylidae</taxon>
        <taxon>Eleutherodactylinae</taxon>
        <taxon>Eleutherodactylus</taxon>
        <taxon>Eleutherodactylus</taxon>
    </lineage>
</organism>
<accession>A0A8J6EXX2</accession>
<dbReference type="EMBL" id="WNTK01000010">
    <property type="protein sequence ID" value="KAG9477055.1"/>
    <property type="molecule type" value="Genomic_DNA"/>
</dbReference>
<keyword evidence="1" id="KW-0472">Membrane</keyword>
<feature type="transmembrane region" description="Helical" evidence="1">
    <location>
        <begin position="21"/>
        <end position="42"/>
    </location>
</feature>